<proteinExistence type="predicted"/>
<evidence type="ECO:0000256" key="3">
    <source>
        <dbReference type="ARBA" id="ARBA00022741"/>
    </source>
</evidence>
<dbReference type="InterPro" id="IPR016185">
    <property type="entry name" value="PreATP-grasp_dom_sf"/>
</dbReference>
<keyword evidence="1" id="KW-0436">Ligase</keyword>
<keyword evidence="4" id="KW-0067">ATP-binding</keyword>
<keyword evidence="8" id="KW-1185">Reference proteome</keyword>
<keyword evidence="2" id="KW-0479">Metal-binding</keyword>
<dbReference type="SUPFAM" id="SSF52440">
    <property type="entry name" value="PreATP-grasp domain"/>
    <property type="match status" value="1"/>
</dbReference>
<evidence type="ECO:0000259" key="6">
    <source>
        <dbReference type="Pfam" id="PF03738"/>
    </source>
</evidence>
<evidence type="ECO:0000256" key="4">
    <source>
        <dbReference type="ARBA" id="ARBA00022840"/>
    </source>
</evidence>
<keyword evidence="3" id="KW-0547">Nucleotide-binding</keyword>
<dbReference type="Pfam" id="PF03738">
    <property type="entry name" value="GSP_synth"/>
    <property type="match status" value="1"/>
</dbReference>
<evidence type="ECO:0000256" key="5">
    <source>
        <dbReference type="ARBA" id="ARBA00022842"/>
    </source>
</evidence>
<evidence type="ECO:0000256" key="2">
    <source>
        <dbReference type="ARBA" id="ARBA00022723"/>
    </source>
</evidence>
<keyword evidence="5" id="KW-0460">Magnesium</keyword>
<evidence type="ECO:0000313" key="7">
    <source>
        <dbReference type="EMBL" id="WGH75519.1"/>
    </source>
</evidence>
<dbReference type="SUPFAM" id="SSF56059">
    <property type="entry name" value="Glutathione synthetase ATP-binding domain-like"/>
    <property type="match status" value="1"/>
</dbReference>
<name>A0ABY8L255_9FLAO</name>
<sequence length="379" mass="44301">MEDSRFTEIKRIKKKDAPHSLHWFMKEEVFSEELFGFFSAEVNSYKSIALQAYTLFEKATSLYLEKGNLFGIPTEMFDLITYTWNHKEQHPFLIGRFDINGGLDNLIAKVIEFNADTCSTFPETALWQDLQLQQLKGKTHFNELKQGLVEKLSVLKSKIPHEKPIFLATSLGYIEDQLNCNIILDAALEAGFTPRYADLPDVIFGDDGIFLQFGDEYEPVDVFFKMFPWDWIYNEEPDLLNDLSYLIKNNKVMVVNPPYTSLWQNKQFLTFITDYFPNEVIAKTYNNHPNTESWVEKPILGRIGENITIKNKQNTYQSKGDYENQSTIYQEYLPLAKDVENYYYQIGIFFSDRPLAINLRCQEQPIITEDAEFMSHYIL</sequence>
<evidence type="ECO:0000313" key="8">
    <source>
        <dbReference type="Proteomes" id="UP001232001"/>
    </source>
</evidence>
<dbReference type="Proteomes" id="UP001232001">
    <property type="component" value="Chromosome"/>
</dbReference>
<accession>A0ABY8L255</accession>
<dbReference type="RefSeq" id="WP_279651393.1">
    <property type="nucleotide sequence ID" value="NZ_CP122539.1"/>
</dbReference>
<organism evidence="7 8">
    <name type="scientific">Tenacibaculum tangerinum</name>
    <dbReference type="NCBI Taxonomy" id="3038772"/>
    <lineage>
        <taxon>Bacteria</taxon>
        <taxon>Pseudomonadati</taxon>
        <taxon>Bacteroidota</taxon>
        <taxon>Flavobacteriia</taxon>
        <taxon>Flavobacteriales</taxon>
        <taxon>Flavobacteriaceae</taxon>
        <taxon>Tenacibaculum</taxon>
    </lineage>
</organism>
<evidence type="ECO:0000256" key="1">
    <source>
        <dbReference type="ARBA" id="ARBA00022598"/>
    </source>
</evidence>
<protein>
    <submittedName>
        <fullName evidence="7">Glutathionylspermidine synthase family protein</fullName>
    </submittedName>
</protein>
<gene>
    <name evidence="7" type="ORF">P8625_15885</name>
</gene>
<dbReference type="Gene3D" id="3.30.1490.330">
    <property type="match status" value="1"/>
</dbReference>
<dbReference type="EMBL" id="CP122539">
    <property type="protein sequence ID" value="WGH75519.1"/>
    <property type="molecule type" value="Genomic_DNA"/>
</dbReference>
<dbReference type="InterPro" id="IPR005494">
    <property type="entry name" value="GSPS_pre-ATP-grasp-like_dom"/>
</dbReference>
<feature type="domain" description="Glutathionylspermidine synthase pre-ATP-grasp-like" evidence="6">
    <location>
        <begin position="27"/>
        <end position="378"/>
    </location>
</feature>
<reference evidence="7 8" key="1">
    <citation type="submission" date="2023-04" db="EMBL/GenBank/DDBJ databases">
        <title>Tenacibaculum tangerinum sp. nov., isolated from sea tidal flat of South Korea.</title>
        <authorList>
            <person name="Lee S.H."/>
            <person name="Kim J.-J."/>
        </authorList>
    </citation>
    <scope>NUCLEOTIDE SEQUENCE [LARGE SCALE GENOMIC DNA]</scope>
    <source>
        <strain evidence="7 8">GRR-S3-23</strain>
    </source>
</reference>